<feature type="domain" description="HMA" evidence="4">
    <location>
        <begin position="22"/>
        <end position="86"/>
    </location>
</feature>
<dbReference type="GO" id="GO:0046872">
    <property type="term" value="F:metal ion binding"/>
    <property type="evidence" value="ECO:0007669"/>
    <property type="project" value="UniProtKB-KW"/>
</dbReference>
<keyword evidence="6" id="KW-1185">Reference proteome</keyword>
<keyword evidence="2" id="KW-0636">Prenylation</keyword>
<dbReference type="PANTHER" id="PTHR45868:SF74">
    <property type="entry name" value="HEAVY METAL-ASSOCIATED ISOPRENYLATED PLANT PROTEIN 33"/>
    <property type="match status" value="1"/>
</dbReference>
<keyword evidence="2" id="KW-0449">Lipoprotein</keyword>
<dbReference type="PANTHER" id="PTHR45868">
    <property type="entry name" value="HEAVY METAL-ASSOCIATED ISOPRENYLATED PLANT PROTEIN 33-RELATED"/>
    <property type="match status" value="1"/>
</dbReference>
<protein>
    <recommendedName>
        <fullName evidence="4">HMA domain-containing protein</fullName>
    </recommendedName>
</protein>
<dbReference type="InterPro" id="IPR006121">
    <property type="entry name" value="HMA_dom"/>
</dbReference>
<dbReference type="SUPFAM" id="SSF55008">
    <property type="entry name" value="HMA, heavy metal-associated domain"/>
    <property type="match status" value="1"/>
</dbReference>
<dbReference type="Proteomes" id="UP000825935">
    <property type="component" value="Chromosome 32"/>
</dbReference>
<evidence type="ECO:0000256" key="2">
    <source>
        <dbReference type="ARBA" id="ARBA00023289"/>
    </source>
</evidence>
<gene>
    <name evidence="5" type="ORF">KP509_32G005700</name>
</gene>
<dbReference type="Gene3D" id="3.30.70.100">
    <property type="match status" value="1"/>
</dbReference>
<organism evidence="5 6">
    <name type="scientific">Ceratopteris richardii</name>
    <name type="common">Triangle waterfern</name>
    <dbReference type="NCBI Taxonomy" id="49495"/>
    <lineage>
        <taxon>Eukaryota</taxon>
        <taxon>Viridiplantae</taxon>
        <taxon>Streptophyta</taxon>
        <taxon>Embryophyta</taxon>
        <taxon>Tracheophyta</taxon>
        <taxon>Polypodiopsida</taxon>
        <taxon>Polypodiidae</taxon>
        <taxon>Polypodiales</taxon>
        <taxon>Pteridineae</taxon>
        <taxon>Pteridaceae</taxon>
        <taxon>Parkerioideae</taxon>
        <taxon>Ceratopteris</taxon>
    </lineage>
</organism>
<comment type="similarity">
    <text evidence="3">Belongs to the HIPP family.</text>
</comment>
<dbReference type="CDD" id="cd00371">
    <property type="entry name" value="HMA"/>
    <property type="match status" value="1"/>
</dbReference>
<evidence type="ECO:0000256" key="1">
    <source>
        <dbReference type="ARBA" id="ARBA00022723"/>
    </source>
</evidence>
<accession>A0A8T2QR18</accession>
<comment type="caution">
    <text evidence="5">The sequence shown here is derived from an EMBL/GenBank/DDBJ whole genome shotgun (WGS) entry which is preliminary data.</text>
</comment>
<evidence type="ECO:0000259" key="4">
    <source>
        <dbReference type="PROSITE" id="PS50846"/>
    </source>
</evidence>
<sequence>MGKIQLDHPASNIPSIAIANQEISITLKVPIHCEGCKRKVKRVIDCVDGVESIYIEAADGKVTVVGKSVDVGEVLRVLHKAGKRAEVLHSVGYKAPHTILPINSNNDNIPNMINNTNKFDNKHVFNIENNNGGSKGDGVDIINGADKKPGWNNDGASSKTEWEKFIAEKTLNRGKGDTGLPMARGVALPDLGKKLSGEVSNMAMLNPPFATGGNKMSGEVSNMPMLNPPFVTGGNKMSGEVSNMAMLNPPFVTGGSRQAERLDQPSLLYSDAAIVSKNVAPMSSAYYSKTSQSPHEKSVYSSVEYATNLFSDENANNCSVM</sequence>
<evidence type="ECO:0000313" key="5">
    <source>
        <dbReference type="EMBL" id="KAH7286407.1"/>
    </source>
</evidence>
<reference evidence="5" key="1">
    <citation type="submission" date="2021-08" db="EMBL/GenBank/DDBJ databases">
        <title>WGS assembly of Ceratopteris richardii.</title>
        <authorList>
            <person name="Marchant D.B."/>
            <person name="Chen G."/>
            <person name="Jenkins J."/>
            <person name="Shu S."/>
            <person name="Leebens-Mack J."/>
            <person name="Grimwood J."/>
            <person name="Schmutz J."/>
            <person name="Soltis P."/>
            <person name="Soltis D."/>
            <person name="Chen Z.-H."/>
        </authorList>
    </citation>
    <scope>NUCLEOTIDE SEQUENCE</scope>
    <source>
        <strain evidence="5">Whitten #5841</strain>
        <tissue evidence="5">Leaf</tissue>
    </source>
</reference>
<dbReference type="Pfam" id="PF00403">
    <property type="entry name" value="HMA"/>
    <property type="match status" value="1"/>
</dbReference>
<evidence type="ECO:0000256" key="3">
    <source>
        <dbReference type="ARBA" id="ARBA00024045"/>
    </source>
</evidence>
<keyword evidence="1" id="KW-0479">Metal-binding</keyword>
<dbReference type="AlphaFoldDB" id="A0A8T2QR18"/>
<dbReference type="OrthoDB" id="689350at2759"/>
<evidence type="ECO:0000313" key="6">
    <source>
        <dbReference type="Proteomes" id="UP000825935"/>
    </source>
</evidence>
<dbReference type="EMBL" id="CM035437">
    <property type="protein sequence ID" value="KAH7286407.1"/>
    <property type="molecule type" value="Genomic_DNA"/>
</dbReference>
<dbReference type="PROSITE" id="PS50846">
    <property type="entry name" value="HMA_2"/>
    <property type="match status" value="1"/>
</dbReference>
<proteinExistence type="inferred from homology"/>
<name>A0A8T2QR18_CERRI</name>
<dbReference type="InterPro" id="IPR036163">
    <property type="entry name" value="HMA_dom_sf"/>
</dbReference>